<reference evidence="3" key="2">
    <citation type="submission" date="2007-04" db="EMBL/GenBank/DDBJ databases">
        <title>The genome of the human body louse.</title>
        <authorList>
            <consortium name="The Human Body Louse Genome Consortium"/>
            <person name="Kirkness E."/>
            <person name="Walenz B."/>
            <person name="Hass B."/>
            <person name="Bruggner R."/>
            <person name="Strausberg R."/>
        </authorList>
    </citation>
    <scope>NUCLEOTIDE SEQUENCE</scope>
    <source>
        <strain evidence="3">USDA</strain>
    </source>
</reference>
<accession>E0VIV9</accession>
<reference evidence="4" key="3">
    <citation type="submission" date="2020-05" db="UniProtKB">
        <authorList>
            <consortium name="EnsemblMetazoa"/>
        </authorList>
    </citation>
    <scope>IDENTIFICATION</scope>
    <source>
        <strain evidence="4">USDA</strain>
    </source>
</reference>
<dbReference type="CTD" id="8230182"/>
<evidence type="ECO:0000313" key="5">
    <source>
        <dbReference type="Proteomes" id="UP000009046"/>
    </source>
</evidence>
<dbReference type="GeneID" id="8230182"/>
<dbReference type="EMBL" id="DS235206">
    <property type="protein sequence ID" value="EEB13315.1"/>
    <property type="molecule type" value="Genomic_DNA"/>
</dbReference>
<feature type="compositionally biased region" description="Polar residues" evidence="1">
    <location>
        <begin position="96"/>
        <end position="106"/>
    </location>
</feature>
<dbReference type="HOGENOM" id="CLU_1157644_0_0_1"/>
<evidence type="ECO:0000256" key="1">
    <source>
        <dbReference type="SAM" id="MobiDB-lite"/>
    </source>
</evidence>
<protein>
    <recommendedName>
        <fullName evidence="2">Borealin C-terminal domain-containing protein</fullName>
    </recommendedName>
</protein>
<feature type="region of interest" description="Disordered" evidence="1">
    <location>
        <begin position="96"/>
        <end position="126"/>
    </location>
</feature>
<reference evidence="3" key="1">
    <citation type="submission" date="2007-04" db="EMBL/GenBank/DDBJ databases">
        <title>Annotation of Pediculus humanus corporis strain USDA.</title>
        <authorList>
            <person name="Kirkness E."/>
            <person name="Hannick L."/>
            <person name="Hass B."/>
            <person name="Bruggner R."/>
            <person name="Lawson D."/>
            <person name="Bidwell S."/>
            <person name="Joardar V."/>
            <person name="Caler E."/>
            <person name="Walenz B."/>
            <person name="Inman J."/>
            <person name="Schobel S."/>
            <person name="Galinsky K."/>
            <person name="Amedeo P."/>
            <person name="Strausberg R."/>
        </authorList>
    </citation>
    <scope>NUCLEOTIDE SEQUENCE</scope>
    <source>
        <strain evidence="3">USDA</strain>
    </source>
</reference>
<dbReference type="InterPro" id="IPR046466">
    <property type="entry name" value="Borealin_C"/>
</dbReference>
<evidence type="ECO:0000313" key="3">
    <source>
        <dbReference type="EMBL" id="EEB13315.1"/>
    </source>
</evidence>
<evidence type="ECO:0000259" key="2">
    <source>
        <dbReference type="Pfam" id="PF10512"/>
    </source>
</evidence>
<dbReference type="RefSeq" id="XP_002426053.1">
    <property type="nucleotide sequence ID" value="XM_002426008.1"/>
</dbReference>
<feature type="domain" description="Borealin C-terminal" evidence="2">
    <location>
        <begin position="134"/>
        <end position="239"/>
    </location>
</feature>
<dbReference type="EMBL" id="AAZO01002710">
    <property type="status" value="NOT_ANNOTATED_CDS"/>
    <property type="molecule type" value="Genomic_DNA"/>
</dbReference>
<dbReference type="EnsemblMetazoa" id="PHUM233770-RA">
    <property type="protein sequence ID" value="PHUM233770-PA"/>
    <property type="gene ID" value="PHUM233770"/>
</dbReference>
<organism>
    <name type="scientific">Pediculus humanus subsp. corporis</name>
    <name type="common">Body louse</name>
    <dbReference type="NCBI Taxonomy" id="121224"/>
    <lineage>
        <taxon>Eukaryota</taxon>
        <taxon>Metazoa</taxon>
        <taxon>Ecdysozoa</taxon>
        <taxon>Arthropoda</taxon>
        <taxon>Hexapoda</taxon>
        <taxon>Insecta</taxon>
        <taxon>Pterygota</taxon>
        <taxon>Neoptera</taxon>
        <taxon>Paraneoptera</taxon>
        <taxon>Psocodea</taxon>
        <taxon>Troctomorpha</taxon>
        <taxon>Phthiraptera</taxon>
        <taxon>Anoplura</taxon>
        <taxon>Pediculidae</taxon>
        <taxon>Pediculus</taxon>
    </lineage>
</organism>
<proteinExistence type="predicted"/>
<dbReference type="InParanoid" id="E0VIV9"/>
<evidence type="ECO:0000313" key="4">
    <source>
        <dbReference type="EnsemblMetazoa" id="PHUM233770-PA"/>
    </source>
</evidence>
<keyword evidence="5" id="KW-1185">Reference proteome</keyword>
<dbReference type="Proteomes" id="UP000009046">
    <property type="component" value="Unassembled WGS sequence"/>
</dbReference>
<dbReference type="VEuPathDB" id="VectorBase:PHUM233770"/>
<gene>
    <name evidence="4" type="primary">8230182</name>
    <name evidence="3" type="ORF">Phum_PHUM233770</name>
</gene>
<dbReference type="AlphaFoldDB" id="E0VIV9"/>
<name>E0VIV9_PEDHC</name>
<dbReference type="Pfam" id="PF10512">
    <property type="entry name" value="Borealin"/>
    <property type="match status" value="1"/>
</dbReference>
<dbReference type="KEGG" id="phu:Phum_PHUM233770"/>
<sequence length="240" mass="27345">MDEESKMMDHGYYKLEIWKAEIKTKMRSALSELNVMHKDKLDTYEQDFQNMRLAMPSKTLKAPIDILKITNTTIIIFKDSDHLRNILLGLNPPENQENASSILSTMSKRTTRRRSKSASAFKTVRKSHRLRSTSVDAYKTPRTRVRLSSIMSNKKYTVSKPTKQNQIDNAGVNVKRIMKPDEVAISTCGSPLYVAPCSLGAPHVLNIEPKEPKEPLEVHGLDAKTKSQLKILCEQLQKLY</sequence>